<feature type="domain" description="DCUN1" evidence="3">
    <location>
        <begin position="100"/>
        <end position="302"/>
    </location>
</feature>
<dbReference type="Gene3D" id="1.10.238.10">
    <property type="entry name" value="EF-hand"/>
    <property type="match status" value="1"/>
</dbReference>
<sequence>MPPRKRKTAEATAPPQTNAPTPASTASSTPSSANHPNGTDRRSARSTAEKPTASASSIAKSTSSAAAPATKRSRTSKLSTPNAAAPAKSTSRSTKSAHAFSAHACESWFQSYSSDSIPNSNHETVEMDIEAIERFCNDIAVDVSGPIVLAIAYKLSAARMGVFSRAEWMNGMQLLDVDSTAKLQQKLPLLESIFQDTAQVKDLYKWAFAFAKESPEKKYIEIEMAKGLWTLILSNKSMFRHVDQFMEYLNDPDEESTVPKVINKDQWMSFFDFSSSVREDLSNYDESSAWPVMLDEFVEWCRSK</sequence>
<feature type="compositionally biased region" description="Low complexity" evidence="2">
    <location>
        <begin position="10"/>
        <end position="33"/>
    </location>
</feature>
<evidence type="ECO:0000313" key="4">
    <source>
        <dbReference type="EMBL" id="TPX77409.1"/>
    </source>
</evidence>
<dbReference type="GO" id="GO:0032182">
    <property type="term" value="F:ubiquitin-like protein binding"/>
    <property type="evidence" value="ECO:0007669"/>
    <property type="project" value="TreeGrafter"/>
</dbReference>
<feature type="compositionally biased region" description="Low complexity" evidence="2">
    <location>
        <begin position="51"/>
        <end position="70"/>
    </location>
</feature>
<organism evidence="4 5">
    <name type="scientific">Chytriomyces confervae</name>
    <dbReference type="NCBI Taxonomy" id="246404"/>
    <lineage>
        <taxon>Eukaryota</taxon>
        <taxon>Fungi</taxon>
        <taxon>Fungi incertae sedis</taxon>
        <taxon>Chytridiomycota</taxon>
        <taxon>Chytridiomycota incertae sedis</taxon>
        <taxon>Chytridiomycetes</taxon>
        <taxon>Chytridiales</taxon>
        <taxon>Chytriomycetaceae</taxon>
        <taxon>Chytriomyces</taxon>
    </lineage>
</organism>
<dbReference type="STRING" id="246404.A0A507FLX8"/>
<protein>
    <recommendedName>
        <fullName evidence="1">Defective in cullin neddylation protein</fullName>
    </recommendedName>
</protein>
<reference evidence="4 5" key="1">
    <citation type="journal article" date="2019" name="Sci. Rep.">
        <title>Comparative genomics of chytrid fungi reveal insights into the obligate biotrophic and pathogenic lifestyle of Synchytrium endobioticum.</title>
        <authorList>
            <person name="van de Vossenberg B.T.L.H."/>
            <person name="Warris S."/>
            <person name="Nguyen H.D.T."/>
            <person name="van Gent-Pelzer M.P.E."/>
            <person name="Joly D.L."/>
            <person name="van de Geest H.C."/>
            <person name="Bonants P.J.M."/>
            <person name="Smith D.S."/>
            <person name="Levesque C.A."/>
            <person name="van der Lee T.A.J."/>
        </authorList>
    </citation>
    <scope>NUCLEOTIDE SEQUENCE [LARGE SCALE GENOMIC DNA]</scope>
    <source>
        <strain evidence="4 5">CBS 675.73</strain>
    </source>
</reference>
<dbReference type="GO" id="GO:0045116">
    <property type="term" value="P:protein neddylation"/>
    <property type="evidence" value="ECO:0007669"/>
    <property type="project" value="TreeGrafter"/>
</dbReference>
<dbReference type="Proteomes" id="UP000320333">
    <property type="component" value="Unassembled WGS sequence"/>
</dbReference>
<dbReference type="InterPro" id="IPR005176">
    <property type="entry name" value="PONY_dom"/>
</dbReference>
<dbReference type="InterPro" id="IPR042460">
    <property type="entry name" value="DCN1-like_PONY"/>
</dbReference>
<proteinExistence type="predicted"/>
<accession>A0A507FLX8</accession>
<feature type="region of interest" description="Disordered" evidence="2">
    <location>
        <begin position="1"/>
        <end position="95"/>
    </location>
</feature>
<dbReference type="PANTHER" id="PTHR12281:SF12">
    <property type="entry name" value="DEFECTIVE IN CULLIN NEDDYLATION PROTEIN"/>
    <property type="match status" value="1"/>
</dbReference>
<evidence type="ECO:0000256" key="2">
    <source>
        <dbReference type="SAM" id="MobiDB-lite"/>
    </source>
</evidence>
<evidence type="ECO:0000313" key="5">
    <source>
        <dbReference type="Proteomes" id="UP000320333"/>
    </source>
</evidence>
<dbReference type="GO" id="GO:0097602">
    <property type="term" value="F:cullin family protein binding"/>
    <property type="evidence" value="ECO:0007669"/>
    <property type="project" value="TreeGrafter"/>
</dbReference>
<dbReference type="EMBL" id="QEAP01000021">
    <property type="protein sequence ID" value="TPX77409.1"/>
    <property type="molecule type" value="Genomic_DNA"/>
</dbReference>
<dbReference type="PANTHER" id="PTHR12281">
    <property type="entry name" value="RP42 RELATED"/>
    <property type="match status" value="1"/>
</dbReference>
<dbReference type="GO" id="GO:0031624">
    <property type="term" value="F:ubiquitin conjugating enzyme binding"/>
    <property type="evidence" value="ECO:0007669"/>
    <property type="project" value="TreeGrafter"/>
</dbReference>
<dbReference type="AlphaFoldDB" id="A0A507FLX8"/>
<dbReference type="GO" id="GO:0000151">
    <property type="term" value="C:ubiquitin ligase complex"/>
    <property type="evidence" value="ECO:0007669"/>
    <property type="project" value="TreeGrafter"/>
</dbReference>
<evidence type="ECO:0000259" key="3">
    <source>
        <dbReference type="PROSITE" id="PS51229"/>
    </source>
</evidence>
<dbReference type="PROSITE" id="PS51229">
    <property type="entry name" value="DCUN1"/>
    <property type="match status" value="1"/>
</dbReference>
<name>A0A507FLX8_9FUNG</name>
<dbReference type="InterPro" id="IPR014764">
    <property type="entry name" value="DCN-prot"/>
</dbReference>
<comment type="function">
    <text evidence="1">Neddylation of cullins play an essential role in the regulation of SCF-type complexes activity.</text>
</comment>
<feature type="compositionally biased region" description="Polar residues" evidence="2">
    <location>
        <begin position="77"/>
        <end position="95"/>
    </location>
</feature>
<dbReference type="Gene3D" id="1.10.238.200">
    <property type="entry name" value="Cullin, PONY binding domain"/>
    <property type="match status" value="1"/>
</dbReference>
<gene>
    <name evidence="4" type="ORF">CcCBS67573_g01290</name>
</gene>
<keyword evidence="5" id="KW-1185">Reference proteome</keyword>
<comment type="caution">
    <text evidence="4">The sequence shown here is derived from an EMBL/GenBank/DDBJ whole genome shotgun (WGS) entry which is preliminary data.</text>
</comment>
<dbReference type="Pfam" id="PF03556">
    <property type="entry name" value="Cullin_binding"/>
    <property type="match status" value="1"/>
</dbReference>
<evidence type="ECO:0000256" key="1">
    <source>
        <dbReference type="RuleBase" id="RU410713"/>
    </source>
</evidence>
<dbReference type="OrthoDB" id="27198at2759"/>